<dbReference type="Pfam" id="PF13349">
    <property type="entry name" value="DUF4097"/>
    <property type="match status" value="1"/>
</dbReference>
<dbReference type="AlphaFoldDB" id="A0A554VJD8"/>
<evidence type="ECO:0000256" key="1">
    <source>
        <dbReference type="SAM" id="SignalP"/>
    </source>
</evidence>
<feature type="chain" id="PRO_5021825580" evidence="1">
    <location>
        <begin position="20"/>
        <end position="251"/>
    </location>
</feature>
<feature type="domain" description="DUF4097" evidence="2">
    <location>
        <begin position="129"/>
        <end position="247"/>
    </location>
</feature>
<organism evidence="3 4">
    <name type="scientific">Aquimarina algiphila</name>
    <dbReference type="NCBI Taxonomy" id="2047982"/>
    <lineage>
        <taxon>Bacteria</taxon>
        <taxon>Pseudomonadati</taxon>
        <taxon>Bacteroidota</taxon>
        <taxon>Flavobacteriia</taxon>
        <taxon>Flavobacteriales</taxon>
        <taxon>Flavobacteriaceae</taxon>
        <taxon>Aquimarina</taxon>
    </lineage>
</organism>
<evidence type="ECO:0000259" key="2">
    <source>
        <dbReference type="Pfam" id="PF13349"/>
    </source>
</evidence>
<dbReference type="OrthoDB" id="1114934at2"/>
<feature type="signal peptide" evidence="1">
    <location>
        <begin position="1"/>
        <end position="19"/>
    </location>
</feature>
<protein>
    <submittedName>
        <fullName evidence="3">DUF4097 domain-containing protein</fullName>
    </submittedName>
</protein>
<comment type="caution">
    <text evidence="3">The sequence shown here is derived from an EMBL/GenBank/DDBJ whole genome shotgun (WGS) entry which is preliminary data.</text>
</comment>
<dbReference type="Proteomes" id="UP000318833">
    <property type="component" value="Unassembled WGS sequence"/>
</dbReference>
<name>A0A554VJD8_9FLAO</name>
<reference evidence="3 4" key="1">
    <citation type="submission" date="2019-07" db="EMBL/GenBank/DDBJ databases">
        <title>The draft genome sequence of Aquimarina algiphila M91.</title>
        <authorList>
            <person name="Meng X."/>
        </authorList>
    </citation>
    <scope>NUCLEOTIDE SEQUENCE [LARGE SCALE GENOMIC DNA]</scope>
    <source>
        <strain evidence="3 4">M91</strain>
    </source>
</reference>
<gene>
    <name evidence="3" type="ORF">FOF46_14040</name>
</gene>
<proteinExistence type="predicted"/>
<dbReference type="InterPro" id="IPR025164">
    <property type="entry name" value="Toastrack_DUF4097"/>
</dbReference>
<evidence type="ECO:0000313" key="4">
    <source>
        <dbReference type="Proteomes" id="UP000318833"/>
    </source>
</evidence>
<dbReference type="EMBL" id="VLNR01000027">
    <property type="protein sequence ID" value="TSE08016.1"/>
    <property type="molecule type" value="Genomic_DNA"/>
</dbReference>
<dbReference type="RefSeq" id="WP_109435001.1">
    <property type="nucleotide sequence ID" value="NZ_CANLFO010000012.1"/>
</dbReference>
<evidence type="ECO:0000313" key="3">
    <source>
        <dbReference type="EMBL" id="TSE08016.1"/>
    </source>
</evidence>
<keyword evidence="1" id="KW-0732">Signal</keyword>
<sequence length="251" mass="26969">MKKIAIIAIALLTIGTLKAQDYTQSLQGIKKVRISSESGVKAKTHDKSELLIKGDGRKTPEKAKGLKAVYSGGSDNTGIGIYVKKDGETLVIRNLKNMHSKILEIYLPKDIHITTESSNLGSLFFNGFSSEIEARTNVGGITLKDVTGPIVAKTATGEINIVFNKVSQKSPISIISATGDIDVSLPSGTPANLELKTSMGEIYTDFDIKFPAENNNMKVVGGRRTINTKINNGGVDIALRSSTGSIYLRKK</sequence>
<accession>A0A554VJD8</accession>
<keyword evidence="4" id="KW-1185">Reference proteome</keyword>